<dbReference type="Proteomes" id="UP000250369">
    <property type="component" value="Unassembled WGS sequence"/>
</dbReference>
<dbReference type="RefSeq" id="WP_113029515.1">
    <property type="nucleotide sequence ID" value="NZ_QMFB01000001.1"/>
</dbReference>
<sequence length="138" mass="15891">MNHVISIVKDFTLEIPVKDIAQSAEWYEKYLGFELVPPVKGIAELKSASGFRICLFRPDQTDEESYWYVKDADNYRVRACIRVSEIEQLHKSLMESGVKVSDIEGGTGCGLTFQFHDVNGNKLIAWSGYTKEHDWYYE</sequence>
<proteinExistence type="predicted"/>
<dbReference type="InterPro" id="IPR004360">
    <property type="entry name" value="Glyas_Fos-R_dOase_dom"/>
</dbReference>
<feature type="domain" description="VOC" evidence="1">
    <location>
        <begin position="8"/>
        <end position="128"/>
    </location>
</feature>
<dbReference type="PROSITE" id="PS51819">
    <property type="entry name" value="VOC"/>
    <property type="match status" value="1"/>
</dbReference>
<evidence type="ECO:0000259" key="1">
    <source>
        <dbReference type="PROSITE" id="PS51819"/>
    </source>
</evidence>
<evidence type="ECO:0000313" key="3">
    <source>
        <dbReference type="Proteomes" id="UP000250369"/>
    </source>
</evidence>
<name>A0A329MTV7_9BACL</name>
<dbReference type="AlphaFoldDB" id="A0A329MTV7"/>
<dbReference type="SUPFAM" id="SSF54593">
    <property type="entry name" value="Glyoxalase/Bleomycin resistance protein/Dihydroxybiphenyl dioxygenase"/>
    <property type="match status" value="1"/>
</dbReference>
<dbReference type="OrthoDB" id="291991at2"/>
<dbReference type="CDD" id="cd06587">
    <property type="entry name" value="VOC"/>
    <property type="match status" value="1"/>
</dbReference>
<reference evidence="2 3" key="1">
    <citation type="journal article" date="2009" name="Int. J. Syst. Evol. Microbiol.">
        <title>Paenibacillus contaminans sp. nov., isolated from a contaminated laboratory plate.</title>
        <authorList>
            <person name="Chou J.H."/>
            <person name="Lee J.H."/>
            <person name="Lin M.C."/>
            <person name="Chang P.S."/>
            <person name="Arun A.B."/>
            <person name="Young C.C."/>
            <person name="Chen W.M."/>
        </authorList>
    </citation>
    <scope>NUCLEOTIDE SEQUENCE [LARGE SCALE GENOMIC DNA]</scope>
    <source>
        <strain evidence="2 3">CKOBP-6</strain>
    </source>
</reference>
<organism evidence="2 3">
    <name type="scientific">Paenibacillus contaminans</name>
    <dbReference type="NCBI Taxonomy" id="450362"/>
    <lineage>
        <taxon>Bacteria</taxon>
        <taxon>Bacillati</taxon>
        <taxon>Bacillota</taxon>
        <taxon>Bacilli</taxon>
        <taxon>Bacillales</taxon>
        <taxon>Paenibacillaceae</taxon>
        <taxon>Paenibacillus</taxon>
    </lineage>
</organism>
<dbReference type="InterPro" id="IPR029068">
    <property type="entry name" value="Glyas_Bleomycin-R_OHBP_Dase"/>
</dbReference>
<keyword evidence="3" id="KW-1185">Reference proteome</keyword>
<gene>
    <name evidence="2" type="ORF">DQG23_04215</name>
</gene>
<dbReference type="Gene3D" id="3.10.180.10">
    <property type="entry name" value="2,3-Dihydroxybiphenyl 1,2-Dioxygenase, domain 1"/>
    <property type="match status" value="1"/>
</dbReference>
<protein>
    <recommendedName>
        <fullName evidence="1">VOC domain-containing protein</fullName>
    </recommendedName>
</protein>
<comment type="caution">
    <text evidence="2">The sequence shown here is derived from an EMBL/GenBank/DDBJ whole genome shotgun (WGS) entry which is preliminary data.</text>
</comment>
<dbReference type="InterPro" id="IPR037523">
    <property type="entry name" value="VOC_core"/>
</dbReference>
<dbReference type="EMBL" id="QMFB01000001">
    <property type="protein sequence ID" value="RAV23405.1"/>
    <property type="molecule type" value="Genomic_DNA"/>
</dbReference>
<dbReference type="Pfam" id="PF00903">
    <property type="entry name" value="Glyoxalase"/>
    <property type="match status" value="1"/>
</dbReference>
<evidence type="ECO:0000313" key="2">
    <source>
        <dbReference type="EMBL" id="RAV23405.1"/>
    </source>
</evidence>
<accession>A0A329MTV7</accession>